<accession>A0ABV0WX33</accession>
<evidence type="ECO:0000256" key="3">
    <source>
        <dbReference type="ARBA" id="ARBA00023134"/>
    </source>
</evidence>
<evidence type="ECO:0000313" key="7">
    <source>
        <dbReference type="Proteomes" id="UP001444071"/>
    </source>
</evidence>
<keyword evidence="2" id="KW-0547">Nucleotide-binding</keyword>
<keyword evidence="3" id="KW-0342">GTP-binding</keyword>
<protein>
    <recommendedName>
        <fullName evidence="5">AIG1-type G domain-containing protein</fullName>
    </recommendedName>
</protein>
<gene>
    <name evidence="6" type="ORF">XENORESO_004793</name>
</gene>
<comment type="similarity">
    <text evidence="1">Belongs to the TRAFAC class TrmE-Era-EngA-EngB-Septin-like GTPase superfamily. AIG1/Toc34/Toc159-like paraseptin GTPase family. IAN subfamily.</text>
</comment>
<proteinExistence type="inferred from homology"/>
<dbReference type="InterPro" id="IPR045058">
    <property type="entry name" value="GIMA/IAN/Toc"/>
</dbReference>
<feature type="compositionally biased region" description="Basic and acidic residues" evidence="4">
    <location>
        <begin position="222"/>
        <end position="247"/>
    </location>
</feature>
<dbReference type="EMBL" id="JAHRIM010071906">
    <property type="protein sequence ID" value="MEQ2273488.1"/>
    <property type="molecule type" value="Genomic_DNA"/>
</dbReference>
<evidence type="ECO:0000256" key="2">
    <source>
        <dbReference type="ARBA" id="ARBA00022741"/>
    </source>
</evidence>
<dbReference type="Pfam" id="PF04548">
    <property type="entry name" value="AIG1"/>
    <property type="match status" value="1"/>
</dbReference>
<feature type="region of interest" description="Disordered" evidence="4">
    <location>
        <begin position="222"/>
        <end position="306"/>
    </location>
</feature>
<dbReference type="Gene3D" id="3.40.50.300">
    <property type="entry name" value="P-loop containing nucleotide triphosphate hydrolases"/>
    <property type="match status" value="1"/>
</dbReference>
<evidence type="ECO:0000259" key="5">
    <source>
        <dbReference type="PROSITE" id="PS51720"/>
    </source>
</evidence>
<reference evidence="6 7" key="1">
    <citation type="submission" date="2021-06" db="EMBL/GenBank/DDBJ databases">
        <authorList>
            <person name="Palmer J.M."/>
        </authorList>
    </citation>
    <scope>NUCLEOTIDE SEQUENCE [LARGE SCALE GENOMIC DNA]</scope>
    <source>
        <strain evidence="6 7">XR_2019</strain>
        <tissue evidence="6">Muscle</tissue>
    </source>
</reference>
<dbReference type="PANTHER" id="PTHR10903">
    <property type="entry name" value="GTPASE, IMAP FAMILY MEMBER-RELATED"/>
    <property type="match status" value="1"/>
</dbReference>
<keyword evidence="7" id="KW-1185">Reference proteome</keyword>
<dbReference type="SUPFAM" id="SSF52540">
    <property type="entry name" value="P-loop containing nucleoside triphosphate hydrolases"/>
    <property type="match status" value="1"/>
</dbReference>
<organism evidence="6 7">
    <name type="scientific">Xenotaenia resolanae</name>
    <dbReference type="NCBI Taxonomy" id="208358"/>
    <lineage>
        <taxon>Eukaryota</taxon>
        <taxon>Metazoa</taxon>
        <taxon>Chordata</taxon>
        <taxon>Craniata</taxon>
        <taxon>Vertebrata</taxon>
        <taxon>Euteleostomi</taxon>
        <taxon>Actinopterygii</taxon>
        <taxon>Neopterygii</taxon>
        <taxon>Teleostei</taxon>
        <taxon>Neoteleostei</taxon>
        <taxon>Acanthomorphata</taxon>
        <taxon>Ovalentaria</taxon>
        <taxon>Atherinomorphae</taxon>
        <taxon>Cyprinodontiformes</taxon>
        <taxon>Goodeidae</taxon>
        <taxon>Xenotaenia</taxon>
    </lineage>
</organism>
<name>A0ABV0WX33_9TELE</name>
<feature type="domain" description="AIG1-type G" evidence="5">
    <location>
        <begin position="1"/>
        <end position="160"/>
    </location>
</feature>
<evidence type="ECO:0000256" key="1">
    <source>
        <dbReference type="ARBA" id="ARBA00008535"/>
    </source>
</evidence>
<dbReference type="PROSITE" id="PS51720">
    <property type="entry name" value="G_AIG1"/>
    <property type="match status" value="1"/>
</dbReference>
<dbReference type="InterPro" id="IPR006703">
    <property type="entry name" value="G_AIG1"/>
</dbReference>
<feature type="compositionally biased region" description="Basic and acidic residues" evidence="4">
    <location>
        <begin position="255"/>
        <end position="306"/>
    </location>
</feature>
<dbReference type="Proteomes" id="UP001444071">
    <property type="component" value="Unassembled WGS sequence"/>
</dbReference>
<dbReference type="InterPro" id="IPR027417">
    <property type="entry name" value="P-loop_NTPase"/>
</dbReference>
<comment type="caution">
    <text evidence="6">The sequence shown here is derived from an EMBL/GenBank/DDBJ whole genome shotgun (WGS) entry which is preliminary data.</text>
</comment>
<evidence type="ECO:0000313" key="6">
    <source>
        <dbReference type="EMBL" id="MEQ2273488.1"/>
    </source>
</evidence>
<feature type="non-terminal residue" evidence="6">
    <location>
        <position position="1"/>
    </location>
</feature>
<sequence>EKTEVDGRSVFVVDTPGLFDNSFSPREVQEELVGCINLVSPGLHVFLLVIRIGRFIPEEKETLEIIKKLFGKNSEKFIIVLLTGGDLLEQEGITVEDYITNDSDDSFKKLIADCGGRYHVFKNGDLENRAQVRELIRKIDTMVKVNGGSCFTNEMLEDAEAAIQKKMQDIVKERDPEMKRKVEELERKHTSEREALKRRLEKEKEIELERKYLHKMEENIKRENEQRKEHQHVREVEEGSREMEELKGTAGDQSLEMKRRELEEKQELMEKQQQEWWEKRREEDKQRQLREEMKINNLKEKYENSE</sequence>
<evidence type="ECO:0000256" key="4">
    <source>
        <dbReference type="SAM" id="MobiDB-lite"/>
    </source>
</evidence>
<dbReference type="PANTHER" id="PTHR10903:SF188">
    <property type="entry name" value="GTPASE IMAP FAMILY MEMBER 2-LIKE-RELATED"/>
    <property type="match status" value="1"/>
</dbReference>